<organism evidence="1 2">
    <name type="scientific">Caldovatus aquaticus</name>
    <dbReference type="NCBI Taxonomy" id="2865671"/>
    <lineage>
        <taxon>Bacteria</taxon>
        <taxon>Pseudomonadati</taxon>
        <taxon>Pseudomonadota</taxon>
        <taxon>Alphaproteobacteria</taxon>
        <taxon>Acetobacterales</taxon>
        <taxon>Roseomonadaceae</taxon>
        <taxon>Caldovatus</taxon>
    </lineage>
</organism>
<dbReference type="EMBL" id="JAHZUY010000003">
    <property type="protein sequence ID" value="MBW8268289.1"/>
    <property type="molecule type" value="Genomic_DNA"/>
</dbReference>
<dbReference type="RefSeq" id="WP_220115796.1">
    <property type="nucleotide sequence ID" value="NZ_JAHZUY010000003.1"/>
</dbReference>
<reference evidence="1 2" key="1">
    <citation type="submission" date="2021-08" db="EMBL/GenBank/DDBJ databases">
        <title>Caldovatus sediminis gen. nov., sp. nov., a moderately thermophilic bacterium isolated from a hot spring.</title>
        <authorList>
            <person name="Hu C.-J."/>
            <person name="Li W.-J."/>
            <person name="Xian W.-D."/>
        </authorList>
    </citation>
    <scope>NUCLEOTIDE SEQUENCE [LARGE SCALE GENOMIC DNA]</scope>
    <source>
        <strain evidence="1 2">SYSU G05006</strain>
    </source>
</reference>
<gene>
    <name evidence="1" type="ORF">K1J50_02195</name>
</gene>
<name>A0ABS7EYC0_9PROT</name>
<proteinExistence type="predicted"/>
<dbReference type="Proteomes" id="UP001519924">
    <property type="component" value="Unassembled WGS sequence"/>
</dbReference>
<accession>A0ABS7EYC0</accession>
<evidence type="ECO:0008006" key="3">
    <source>
        <dbReference type="Google" id="ProtNLM"/>
    </source>
</evidence>
<sequence length="276" mass="30131">MSQTSDAIFIQQFEAELFEAFQNQGGAMRGRLRRKTGVVGTRTHFPKIGLAPAAQPKSRNGKVPLLDIVRDRVQCDLADYYGADMIDSLDELKTNVDEKAAVQRAISMSLARTEDDIALAALATTTNAANNLATDDAWTSDAVPRSVLQTFGQNEAIAGGQMHALITWKAWNDALSLNTFIHADYGGDPQLTVEGQRPKMWFGFAYAPFSRLPTHISGSKLNLWWNASAAAVAVGQEITSEVARLPDYDATFMMGKMRMGAALIESLGVIARRYAN</sequence>
<comment type="caution">
    <text evidence="1">The sequence shown here is derived from an EMBL/GenBank/DDBJ whole genome shotgun (WGS) entry which is preliminary data.</text>
</comment>
<dbReference type="InterPro" id="IPR045565">
    <property type="entry name" value="Phage_capsid_2"/>
</dbReference>
<evidence type="ECO:0000313" key="2">
    <source>
        <dbReference type="Proteomes" id="UP001519924"/>
    </source>
</evidence>
<keyword evidence="2" id="KW-1185">Reference proteome</keyword>
<evidence type="ECO:0000313" key="1">
    <source>
        <dbReference type="EMBL" id="MBW8268289.1"/>
    </source>
</evidence>
<protein>
    <recommendedName>
        <fullName evidence="3">Major capsid protein</fullName>
    </recommendedName>
</protein>
<dbReference type="Pfam" id="PF19821">
    <property type="entry name" value="Phage_capsid_2"/>
    <property type="match status" value="1"/>
</dbReference>